<reference evidence="5" key="1">
    <citation type="journal article" date="2011" name="PLoS ONE">
        <title>A deep insight into the sialotranscriptome of the gulf coast tick, Amblyomma maculatum.</title>
        <authorList>
            <person name="Karim S."/>
            <person name="Singh P."/>
            <person name="Ribeiro J.M."/>
        </authorList>
    </citation>
    <scope>NUCLEOTIDE SEQUENCE</scope>
    <source>
        <tissue evidence="5">Salivary gland</tissue>
    </source>
</reference>
<evidence type="ECO:0008006" key="6">
    <source>
        <dbReference type="Google" id="ProtNLM"/>
    </source>
</evidence>
<proteinExistence type="evidence at transcript level"/>
<evidence type="ECO:0000313" key="5">
    <source>
        <dbReference type="EMBL" id="AEO36000.1"/>
    </source>
</evidence>
<keyword evidence="1" id="KW-0433">Leucine-rich repeat</keyword>
<evidence type="ECO:0000256" key="2">
    <source>
        <dbReference type="ARBA" id="ARBA00022729"/>
    </source>
</evidence>
<dbReference type="Gene3D" id="3.80.10.10">
    <property type="entry name" value="Ribonuclease Inhibitor"/>
    <property type="match status" value="1"/>
</dbReference>
<keyword evidence="3" id="KW-0677">Repeat</keyword>
<organism evidence="5">
    <name type="scientific">Amblyomma maculatum</name>
    <name type="common">Gulf Coast tick</name>
    <dbReference type="NCBI Taxonomy" id="34609"/>
    <lineage>
        <taxon>Eukaryota</taxon>
        <taxon>Metazoa</taxon>
        <taxon>Ecdysozoa</taxon>
        <taxon>Arthropoda</taxon>
        <taxon>Chelicerata</taxon>
        <taxon>Arachnida</taxon>
        <taxon>Acari</taxon>
        <taxon>Parasitiformes</taxon>
        <taxon>Ixodida</taxon>
        <taxon>Ixodoidea</taxon>
        <taxon>Ixodidae</taxon>
        <taxon>Amblyomminae</taxon>
        <taxon>Amblyomma</taxon>
    </lineage>
</organism>
<dbReference type="AlphaFoldDB" id="G3MR82"/>
<dbReference type="PANTHER" id="PTHR24369">
    <property type="entry name" value="ANTIGEN BSP, PUTATIVE-RELATED"/>
    <property type="match status" value="1"/>
</dbReference>
<keyword evidence="2 4" id="KW-0732">Signal</keyword>
<feature type="signal peptide" evidence="4">
    <location>
        <begin position="1"/>
        <end position="22"/>
    </location>
</feature>
<evidence type="ECO:0000256" key="1">
    <source>
        <dbReference type="ARBA" id="ARBA00022614"/>
    </source>
</evidence>
<name>G3MR82_AMBMU</name>
<sequence length="315" mass="36225">MSFCFLSWALLVGLAALCRSSAVPSSSLPTCKAYDGVCYRHIICRNFHSLEDFRQIIHDNHSDKPTWFRLWDCQVPRIPGGVFKDLNVSILEFSRVVVENFEPTEEEDNPFYGLEESLHRLMFSMGTLPFSWSILGHLGQLEELKLVHYKDMHLSSDFNNLPRNLKTLYVADATVQKIDDDWLAYMDHLQHLILRQIDLYNFTRSWLPNPAPHFTTLDLTTNKLTSFPAGLGDGLPALSYVSVERNLITTVSEEDLAPLKDKSVFVDLMFNPVHCDCKLAYILDYPTRWHYFLCATPGNVADNYITHLNEEQLQC</sequence>
<dbReference type="SUPFAM" id="SSF52058">
    <property type="entry name" value="L domain-like"/>
    <property type="match status" value="1"/>
</dbReference>
<evidence type="ECO:0000256" key="3">
    <source>
        <dbReference type="ARBA" id="ARBA00022737"/>
    </source>
</evidence>
<dbReference type="PANTHER" id="PTHR24369:SF210">
    <property type="entry name" value="CHAOPTIN-RELATED"/>
    <property type="match status" value="1"/>
</dbReference>
<dbReference type="InterPro" id="IPR050541">
    <property type="entry name" value="LRR_TM_domain-containing"/>
</dbReference>
<dbReference type="EMBL" id="JO844383">
    <property type="protein sequence ID" value="AEO36000.1"/>
    <property type="molecule type" value="mRNA"/>
</dbReference>
<accession>G3MR82</accession>
<dbReference type="GO" id="GO:0005886">
    <property type="term" value="C:plasma membrane"/>
    <property type="evidence" value="ECO:0007669"/>
    <property type="project" value="TreeGrafter"/>
</dbReference>
<feature type="chain" id="PRO_5003447291" description="LRRCT domain-containing protein" evidence="4">
    <location>
        <begin position="23"/>
        <end position="315"/>
    </location>
</feature>
<dbReference type="InterPro" id="IPR032675">
    <property type="entry name" value="LRR_dom_sf"/>
</dbReference>
<protein>
    <recommendedName>
        <fullName evidence="6">LRRCT domain-containing protein</fullName>
    </recommendedName>
</protein>
<evidence type="ECO:0000256" key="4">
    <source>
        <dbReference type="SAM" id="SignalP"/>
    </source>
</evidence>